<protein>
    <submittedName>
        <fullName evidence="4">Uncharacterized protein</fullName>
    </submittedName>
</protein>
<evidence type="ECO:0000256" key="3">
    <source>
        <dbReference type="SAM" id="Phobius"/>
    </source>
</evidence>
<keyword evidence="5" id="KW-1185">Reference proteome</keyword>
<dbReference type="RefSeq" id="WP_006499480.1">
    <property type="nucleotide sequence ID" value="NZ_CP011013.1"/>
</dbReference>
<keyword evidence="3" id="KW-1133">Transmembrane helix</keyword>
<name>A0A0D4CKF4_LIMMU</name>
<evidence type="ECO:0000313" key="5">
    <source>
        <dbReference type="Proteomes" id="UP000003645"/>
    </source>
</evidence>
<feature type="region of interest" description="Disordered" evidence="2">
    <location>
        <begin position="159"/>
        <end position="188"/>
    </location>
</feature>
<proteinExistence type="predicted"/>
<evidence type="ECO:0000256" key="1">
    <source>
        <dbReference type="SAM" id="Coils"/>
    </source>
</evidence>
<dbReference type="HOGENOM" id="CLU_841425_0_0_9"/>
<dbReference type="KEGG" id="lmu:LBLM1_05730"/>
<dbReference type="EMBL" id="CP011013">
    <property type="protein sequence ID" value="AJT50583.1"/>
    <property type="molecule type" value="Genomic_DNA"/>
</dbReference>
<dbReference type="AlphaFoldDB" id="A0A0D4CKF4"/>
<dbReference type="Proteomes" id="UP000003645">
    <property type="component" value="Chromosome"/>
</dbReference>
<keyword evidence="3" id="KW-0812">Transmembrane</keyword>
<feature type="compositionally biased region" description="Low complexity" evidence="2">
    <location>
        <begin position="172"/>
        <end position="188"/>
    </location>
</feature>
<feature type="transmembrane region" description="Helical" evidence="3">
    <location>
        <begin position="32"/>
        <end position="52"/>
    </location>
</feature>
<dbReference type="STRING" id="1130798.LBLM1_05730"/>
<reference evidence="4 5" key="1">
    <citation type="journal article" date="2012" name="J. Bacteriol.">
        <title>Genome sequence of Lactobacillus mucosae LM1, isolated from piglet feces.</title>
        <authorList>
            <person name="Lee J.H."/>
            <person name="Valeriano V.D."/>
            <person name="Shin Y.R."/>
            <person name="Chae J.P."/>
            <person name="Kim G.B."/>
            <person name="Ham J.S."/>
            <person name="Chun J."/>
            <person name="Kang D.K."/>
        </authorList>
    </citation>
    <scope>NUCLEOTIDE SEQUENCE [LARGE SCALE GENOMIC DNA]</scope>
    <source>
        <strain evidence="4 5">LM1</strain>
    </source>
</reference>
<evidence type="ECO:0000256" key="2">
    <source>
        <dbReference type="SAM" id="MobiDB-lite"/>
    </source>
</evidence>
<organism evidence="4 5">
    <name type="scientific">Limosilactobacillus mucosae LM1</name>
    <dbReference type="NCBI Taxonomy" id="1130798"/>
    <lineage>
        <taxon>Bacteria</taxon>
        <taxon>Bacillati</taxon>
        <taxon>Bacillota</taxon>
        <taxon>Bacilli</taxon>
        <taxon>Lactobacillales</taxon>
        <taxon>Lactobacillaceae</taxon>
        <taxon>Limosilactobacillus</taxon>
    </lineage>
</organism>
<keyword evidence="3" id="KW-0472">Membrane</keyword>
<evidence type="ECO:0000313" key="4">
    <source>
        <dbReference type="EMBL" id="AJT50583.1"/>
    </source>
</evidence>
<sequence>MLDKLKRLRTAWQKQLAKIYAWHTEHTMQRKLIISGSLVAIMAFLLIGTQTAPKQSRFTNTPLGTQESFGQNSSATIAMTSRKYNAKKHFMVVKFQVQASGSQVINPRAIKLSASTLEKQDASYQVLPLANNNYVMVISNLKSGYQAIQIVAENKNPDLTQLPTADENFDGSSSSSSATESTTNSTQSKNKYRFIINESDKFVDNKMVKHTQKQYAIESLNESIKNLNKGIEKQQKAIKAYKAQIAADKVGIDQMQKDIQYKADASSNADTIRNAQADISTQQANIKQAKKNIAKYQKQIKLYQKQIRDIKNGNYRFIASKSTGELK</sequence>
<feature type="coiled-coil region" evidence="1">
    <location>
        <begin position="272"/>
        <end position="313"/>
    </location>
</feature>
<gene>
    <name evidence="4" type="ORF">LBLM1_05730</name>
</gene>
<keyword evidence="1" id="KW-0175">Coiled coil</keyword>
<feature type="coiled-coil region" evidence="1">
    <location>
        <begin position="217"/>
        <end position="244"/>
    </location>
</feature>
<accession>A0A0D4CKF4</accession>